<dbReference type="KEGG" id="tje:TJEJU_1385"/>
<evidence type="ECO:0000256" key="3">
    <source>
        <dbReference type="ARBA" id="ARBA00023163"/>
    </source>
</evidence>
<proteinExistence type="predicted"/>
<dbReference type="Gene3D" id="1.10.10.60">
    <property type="entry name" value="Homeodomain-like"/>
    <property type="match status" value="1"/>
</dbReference>
<dbReference type="PANTHER" id="PTHR46796:SF13">
    <property type="entry name" value="HTH-TYPE TRANSCRIPTIONAL ACTIVATOR RHAS"/>
    <property type="match status" value="1"/>
</dbReference>
<keyword evidence="2" id="KW-0238">DNA-binding</keyword>
<accession>A0A238U7E4</accession>
<name>A0A238U7E4_9FLAO</name>
<dbReference type="OrthoDB" id="323290at2"/>
<dbReference type="AlphaFoldDB" id="A0A238U7E4"/>
<dbReference type="GO" id="GO:0003700">
    <property type="term" value="F:DNA-binding transcription factor activity"/>
    <property type="evidence" value="ECO:0007669"/>
    <property type="project" value="InterPro"/>
</dbReference>
<keyword evidence="3" id="KW-0804">Transcription</keyword>
<dbReference type="Proteomes" id="UP000215214">
    <property type="component" value="Chromosome TJEJU"/>
</dbReference>
<dbReference type="EMBL" id="LT899436">
    <property type="protein sequence ID" value="SNR15119.1"/>
    <property type="molecule type" value="Genomic_DNA"/>
</dbReference>
<dbReference type="PANTHER" id="PTHR46796">
    <property type="entry name" value="HTH-TYPE TRANSCRIPTIONAL ACTIVATOR RHAS-RELATED"/>
    <property type="match status" value="1"/>
</dbReference>
<dbReference type="InterPro" id="IPR046532">
    <property type="entry name" value="DUF6597"/>
</dbReference>
<keyword evidence="6" id="KW-1185">Reference proteome</keyword>
<sequence length="270" mass="31963">MYSNTSYLPGKQLEKYIDRYYLFEKEDNDLFQLPKILPGTGLELVFHLETTLSVNNIVLPEAHTICPRKSISFDKTDKASFLSVRFKSGRFRHFTKWSFLDLNDQFISVDKLWGNIGSELITRLKNLKSIEAKIRCIDTFLLKMFNENYNSDDEKWNPIIDELYYQYNAINLADLSNKLQLSIRQFQRNFKSQFGITPKKFQQIARMQSIVKKGLLNNDKNYLSTIYDSGYFDQSHFIKDFKAMVKRKPLEYFNEQNFTTNFYHKSISSN</sequence>
<protein>
    <recommendedName>
        <fullName evidence="4">HTH araC/xylS-type domain-containing protein</fullName>
    </recommendedName>
</protein>
<evidence type="ECO:0000256" key="1">
    <source>
        <dbReference type="ARBA" id="ARBA00023015"/>
    </source>
</evidence>
<dbReference type="Pfam" id="PF12833">
    <property type="entry name" value="HTH_18"/>
    <property type="match status" value="1"/>
</dbReference>
<dbReference type="Pfam" id="PF20240">
    <property type="entry name" value="DUF6597"/>
    <property type="match status" value="1"/>
</dbReference>
<dbReference type="RefSeq" id="WP_095070632.1">
    <property type="nucleotide sequence ID" value="NZ_LT899436.1"/>
</dbReference>
<dbReference type="InterPro" id="IPR050204">
    <property type="entry name" value="AraC_XylS_family_regulators"/>
</dbReference>
<evidence type="ECO:0000313" key="6">
    <source>
        <dbReference type="Proteomes" id="UP000215214"/>
    </source>
</evidence>
<dbReference type="GO" id="GO:0043565">
    <property type="term" value="F:sequence-specific DNA binding"/>
    <property type="evidence" value="ECO:0007669"/>
    <property type="project" value="InterPro"/>
</dbReference>
<dbReference type="SMART" id="SM00342">
    <property type="entry name" value="HTH_ARAC"/>
    <property type="match status" value="1"/>
</dbReference>
<dbReference type="InterPro" id="IPR018060">
    <property type="entry name" value="HTH_AraC"/>
</dbReference>
<keyword evidence="1" id="KW-0805">Transcription regulation</keyword>
<organism evidence="5 6">
    <name type="scientific">Tenacibaculum jejuense</name>
    <dbReference type="NCBI Taxonomy" id="584609"/>
    <lineage>
        <taxon>Bacteria</taxon>
        <taxon>Pseudomonadati</taxon>
        <taxon>Bacteroidota</taxon>
        <taxon>Flavobacteriia</taxon>
        <taxon>Flavobacteriales</taxon>
        <taxon>Flavobacteriaceae</taxon>
        <taxon>Tenacibaculum</taxon>
    </lineage>
</organism>
<gene>
    <name evidence="5" type="ORF">TJEJU_1385</name>
</gene>
<evidence type="ECO:0000256" key="2">
    <source>
        <dbReference type="ARBA" id="ARBA00023125"/>
    </source>
</evidence>
<dbReference type="PROSITE" id="PS01124">
    <property type="entry name" value="HTH_ARAC_FAMILY_2"/>
    <property type="match status" value="1"/>
</dbReference>
<evidence type="ECO:0000313" key="5">
    <source>
        <dbReference type="EMBL" id="SNR15119.1"/>
    </source>
</evidence>
<reference evidence="5 6" key="1">
    <citation type="submission" date="2017-07" db="EMBL/GenBank/DDBJ databases">
        <authorList>
            <person name="Sun Z.S."/>
            <person name="Albrecht U."/>
            <person name="Echele G."/>
            <person name="Lee C.C."/>
        </authorList>
    </citation>
    <scope>NUCLEOTIDE SEQUENCE [LARGE SCALE GENOMIC DNA]</scope>
    <source>
        <strain evidence="6">type strain: KCTC 22618</strain>
    </source>
</reference>
<feature type="domain" description="HTH araC/xylS-type" evidence="4">
    <location>
        <begin position="154"/>
        <end position="255"/>
    </location>
</feature>
<evidence type="ECO:0000259" key="4">
    <source>
        <dbReference type="PROSITE" id="PS01124"/>
    </source>
</evidence>